<organism evidence="1 2">
    <name type="scientific">Vaccinium darrowii</name>
    <dbReference type="NCBI Taxonomy" id="229202"/>
    <lineage>
        <taxon>Eukaryota</taxon>
        <taxon>Viridiplantae</taxon>
        <taxon>Streptophyta</taxon>
        <taxon>Embryophyta</taxon>
        <taxon>Tracheophyta</taxon>
        <taxon>Spermatophyta</taxon>
        <taxon>Magnoliopsida</taxon>
        <taxon>eudicotyledons</taxon>
        <taxon>Gunneridae</taxon>
        <taxon>Pentapetalae</taxon>
        <taxon>asterids</taxon>
        <taxon>Ericales</taxon>
        <taxon>Ericaceae</taxon>
        <taxon>Vaccinioideae</taxon>
        <taxon>Vaccinieae</taxon>
        <taxon>Vaccinium</taxon>
    </lineage>
</organism>
<gene>
    <name evidence="1" type="ORF">Vadar_004411</name>
</gene>
<reference evidence="1 2" key="1">
    <citation type="journal article" date="2021" name="Hortic Res">
        <title>High-quality reference genome and annotation aids understanding of berry development for evergreen blueberry (Vaccinium darrowii).</title>
        <authorList>
            <person name="Yu J."/>
            <person name="Hulse-Kemp A.M."/>
            <person name="Babiker E."/>
            <person name="Staton M."/>
        </authorList>
    </citation>
    <scope>NUCLEOTIDE SEQUENCE [LARGE SCALE GENOMIC DNA]</scope>
    <source>
        <strain evidence="2">cv. NJ 8807/NJ 8810</strain>
        <tissue evidence="1">Young leaf</tissue>
    </source>
</reference>
<comment type="caution">
    <text evidence="1">The sequence shown here is derived from an EMBL/GenBank/DDBJ whole genome shotgun (WGS) entry which is preliminary data.</text>
</comment>
<accession>A0ACB7ZH69</accession>
<dbReference type="Proteomes" id="UP000828048">
    <property type="component" value="Chromosome 9"/>
</dbReference>
<proteinExistence type="predicted"/>
<protein>
    <submittedName>
        <fullName evidence="1">Uncharacterized protein</fullName>
    </submittedName>
</protein>
<keyword evidence="2" id="KW-1185">Reference proteome</keyword>
<sequence>MDELYRLHSSISFSNDVNGIGNFPTTMSGFHSQVDNMLRFEMVDMDAAAAAGGSEVSDLVKAQIASHPLYPNLVSAYIECRKVGAPPEMASILEEISKENLPISNCNVIGADPELDEFMESYCEVLHKYKEELSKPFDEATTFLSNIESQLSNLCKETLTSTTSLTSGNYHSDEEAGSSDGDLSCGEGEAAESQESSGARPGDQELKEMLLRKYSGYLSSLRKEFLKKRKKGKLPKDARTALLDWWNTHYRWPYPTEEEKTKLSEEGLEVWMSELTMKVIVKLVFLGTSYDSSHGAYYLRGEIDVLSPPLSEKARIFTFI</sequence>
<dbReference type="EMBL" id="CM037159">
    <property type="protein sequence ID" value="KAH7865267.1"/>
    <property type="molecule type" value="Genomic_DNA"/>
</dbReference>
<name>A0ACB7ZH69_9ERIC</name>
<evidence type="ECO:0000313" key="1">
    <source>
        <dbReference type="EMBL" id="KAH7865267.1"/>
    </source>
</evidence>
<evidence type="ECO:0000313" key="2">
    <source>
        <dbReference type="Proteomes" id="UP000828048"/>
    </source>
</evidence>